<dbReference type="InterPro" id="IPR019783">
    <property type="entry name" value="SDO1/SBDS_N"/>
</dbReference>
<name>A0A177CV27_9PLEO</name>
<dbReference type="EMBL" id="KV441549">
    <property type="protein sequence ID" value="OAG11096.1"/>
    <property type="molecule type" value="Genomic_DNA"/>
</dbReference>
<dbReference type="AlphaFoldDB" id="A0A177CV27"/>
<gene>
    <name evidence="3" type="ORF">CC84DRAFT_1214347</name>
</gene>
<evidence type="ECO:0000259" key="2">
    <source>
        <dbReference type="Pfam" id="PF01172"/>
    </source>
</evidence>
<dbReference type="RefSeq" id="XP_018041461.1">
    <property type="nucleotide sequence ID" value="XM_018182620.1"/>
</dbReference>
<feature type="compositionally biased region" description="Polar residues" evidence="1">
    <location>
        <begin position="104"/>
        <end position="114"/>
    </location>
</feature>
<accession>A0A177CV27</accession>
<dbReference type="GeneID" id="28766106"/>
<reference evidence="3 4" key="1">
    <citation type="submission" date="2016-05" db="EMBL/GenBank/DDBJ databases">
        <title>Comparative analysis of secretome profiles of manganese(II)-oxidizing ascomycete fungi.</title>
        <authorList>
            <consortium name="DOE Joint Genome Institute"/>
            <person name="Zeiner C.A."/>
            <person name="Purvine S.O."/>
            <person name="Zink E.M."/>
            <person name="Wu S."/>
            <person name="Pasa-Tolic L."/>
            <person name="Chaput D.L."/>
            <person name="Haridas S."/>
            <person name="Grigoriev I.V."/>
            <person name="Santelli C.M."/>
            <person name="Hansel C.M."/>
        </authorList>
    </citation>
    <scope>NUCLEOTIDE SEQUENCE [LARGE SCALE GENOMIC DNA]</scope>
    <source>
        <strain evidence="3 4">AP3s5-JAC2a</strain>
    </source>
</reference>
<feature type="region of interest" description="Disordered" evidence="1">
    <location>
        <begin position="91"/>
        <end position="114"/>
    </location>
</feature>
<organism evidence="3 4">
    <name type="scientific">Paraphaeosphaeria sporulosa</name>
    <dbReference type="NCBI Taxonomy" id="1460663"/>
    <lineage>
        <taxon>Eukaryota</taxon>
        <taxon>Fungi</taxon>
        <taxon>Dikarya</taxon>
        <taxon>Ascomycota</taxon>
        <taxon>Pezizomycotina</taxon>
        <taxon>Dothideomycetes</taxon>
        <taxon>Pleosporomycetidae</taxon>
        <taxon>Pleosporales</taxon>
        <taxon>Massarineae</taxon>
        <taxon>Didymosphaeriaceae</taxon>
        <taxon>Paraphaeosphaeria</taxon>
    </lineage>
</organism>
<dbReference type="SUPFAM" id="SSF89895">
    <property type="entry name" value="FYSH domain"/>
    <property type="match status" value="1"/>
</dbReference>
<evidence type="ECO:0000313" key="3">
    <source>
        <dbReference type="EMBL" id="OAG11096.1"/>
    </source>
</evidence>
<dbReference type="OrthoDB" id="2567806at2759"/>
<dbReference type="InterPro" id="IPR036786">
    <property type="entry name" value="Ribosome_mat_SBDS_N_sf"/>
</dbReference>
<feature type="domain" description="Ribosome maturation protein SDO1/SBDS N-terminal" evidence="2">
    <location>
        <begin position="8"/>
        <end position="99"/>
    </location>
</feature>
<dbReference type="InParanoid" id="A0A177CV27"/>
<dbReference type="FunCoup" id="A0A177CV27">
    <property type="interactions" value="148"/>
</dbReference>
<evidence type="ECO:0000256" key="1">
    <source>
        <dbReference type="SAM" id="MobiDB-lite"/>
    </source>
</evidence>
<protein>
    <submittedName>
        <fullName evidence="3">DUF1960-domain-containing protein</fullName>
    </submittedName>
</protein>
<sequence>MARGNSAQTQVFYKGSTDVTFTIFVESEELVTEWKNDPSIPLSQVVAGWTILVPEHDKRGILKTASNMQLEEEFGTSNEDEIVKKVLQQGSIQTRSDTERIGVTNESQGPRTAH</sequence>
<dbReference type="Gene3D" id="3.30.1250.10">
    <property type="entry name" value="Ribosome maturation protein SBDS, N-terminal domain"/>
    <property type="match status" value="1"/>
</dbReference>
<dbReference type="STRING" id="1460663.A0A177CV27"/>
<dbReference type="Pfam" id="PF01172">
    <property type="entry name" value="SBDS_N"/>
    <property type="match status" value="1"/>
</dbReference>
<evidence type="ECO:0000313" key="4">
    <source>
        <dbReference type="Proteomes" id="UP000077069"/>
    </source>
</evidence>
<dbReference type="Proteomes" id="UP000077069">
    <property type="component" value="Unassembled WGS sequence"/>
</dbReference>
<proteinExistence type="predicted"/>
<keyword evidence="4" id="KW-1185">Reference proteome</keyword>